<dbReference type="Proteomes" id="UP000030416">
    <property type="component" value="Unassembled WGS sequence"/>
</dbReference>
<reference evidence="9 10" key="1">
    <citation type="submission" date="2014-02" db="EMBL/GenBank/DDBJ databases">
        <title>Draft genome sequence of Lysinibacillus manganicus DSM 26584T.</title>
        <authorList>
            <person name="Zhang F."/>
            <person name="Wang G."/>
            <person name="Zhang L."/>
        </authorList>
    </citation>
    <scope>NUCLEOTIDE SEQUENCE [LARGE SCALE GENOMIC DNA]</scope>
    <source>
        <strain evidence="9 10">DSM 26584</strain>
    </source>
</reference>
<dbReference type="PANTHER" id="PTHR43163:SF6">
    <property type="entry name" value="DIPEPTIDE TRANSPORT SYSTEM PERMEASE PROTEIN DPPB-RELATED"/>
    <property type="match status" value="1"/>
</dbReference>
<comment type="subcellular location">
    <subcellularLocation>
        <location evidence="1 7">Cell membrane</location>
        <topology evidence="1 7">Multi-pass membrane protein</topology>
    </subcellularLocation>
</comment>
<dbReference type="PANTHER" id="PTHR43163">
    <property type="entry name" value="DIPEPTIDE TRANSPORT SYSTEM PERMEASE PROTEIN DPPB-RELATED"/>
    <property type="match status" value="1"/>
</dbReference>
<evidence type="ECO:0000256" key="3">
    <source>
        <dbReference type="ARBA" id="ARBA00022475"/>
    </source>
</evidence>
<dbReference type="InterPro" id="IPR000515">
    <property type="entry name" value="MetI-like"/>
</dbReference>
<keyword evidence="5 7" id="KW-1133">Transmembrane helix</keyword>
<evidence type="ECO:0000313" key="9">
    <source>
        <dbReference type="EMBL" id="KGR78068.1"/>
    </source>
</evidence>
<comment type="caution">
    <text evidence="9">The sequence shown here is derived from an EMBL/GenBank/DDBJ whole genome shotgun (WGS) entry which is preliminary data.</text>
</comment>
<dbReference type="InterPro" id="IPR045621">
    <property type="entry name" value="BPD_transp_1_N"/>
</dbReference>
<evidence type="ECO:0000256" key="7">
    <source>
        <dbReference type="RuleBase" id="RU363032"/>
    </source>
</evidence>
<evidence type="ECO:0000256" key="2">
    <source>
        <dbReference type="ARBA" id="ARBA00022448"/>
    </source>
</evidence>
<organism evidence="9 10">
    <name type="scientific">Ureibacillus manganicus DSM 26584</name>
    <dbReference type="NCBI Taxonomy" id="1384049"/>
    <lineage>
        <taxon>Bacteria</taxon>
        <taxon>Bacillati</taxon>
        <taxon>Bacillota</taxon>
        <taxon>Bacilli</taxon>
        <taxon>Bacillales</taxon>
        <taxon>Caryophanaceae</taxon>
        <taxon>Ureibacillus</taxon>
    </lineage>
</organism>
<sequence>MINYVFKRILSVIPVLLIVAVVVFSITYLTPGDPARVILGADATETEVIELQEKMGLNDSPIEQFTRWFGNLLQGDLGDSYFMNKSVMAAFADHFMPTLSLALMAQLIAILIALPLGIFAAVRRGSVLDQTVMGISLIGISVPSFLLALILVLIFSVNLGLLPVAGYQPLTAGLDMHLRYLLMPAVALGAMQAALITRMTRSAMLEVFNNNYIKTAHSKGVKEKKVLFKHALRNAALPILTVIGQTFGVLITGAAVVETVFNIPGIGQLIINSVERRDFPVIQGVVLLISITYVLLNLIIDLLYGVLDPRIRLDKK</sequence>
<feature type="transmembrane region" description="Helical" evidence="7">
    <location>
        <begin position="134"/>
        <end position="157"/>
    </location>
</feature>
<keyword evidence="10" id="KW-1185">Reference proteome</keyword>
<feature type="transmembrane region" description="Helical" evidence="7">
    <location>
        <begin position="281"/>
        <end position="307"/>
    </location>
</feature>
<feature type="transmembrane region" description="Helical" evidence="7">
    <location>
        <begin position="101"/>
        <end position="122"/>
    </location>
</feature>
<dbReference type="OrthoDB" id="9773683at2"/>
<dbReference type="EMBL" id="JPVN01000014">
    <property type="protein sequence ID" value="KGR78068.1"/>
    <property type="molecule type" value="Genomic_DNA"/>
</dbReference>
<dbReference type="SUPFAM" id="SSF161098">
    <property type="entry name" value="MetI-like"/>
    <property type="match status" value="1"/>
</dbReference>
<evidence type="ECO:0000313" key="10">
    <source>
        <dbReference type="Proteomes" id="UP000030416"/>
    </source>
</evidence>
<protein>
    <submittedName>
        <fullName evidence="9">Peptide ABC transporter</fullName>
    </submittedName>
</protein>
<comment type="similarity">
    <text evidence="7">Belongs to the binding-protein-dependent transport system permease family.</text>
</comment>
<proteinExistence type="inferred from homology"/>
<dbReference type="CDD" id="cd06261">
    <property type="entry name" value="TM_PBP2"/>
    <property type="match status" value="1"/>
</dbReference>
<dbReference type="Gene3D" id="1.10.3720.10">
    <property type="entry name" value="MetI-like"/>
    <property type="match status" value="1"/>
</dbReference>
<feature type="transmembrane region" description="Helical" evidence="7">
    <location>
        <begin position="235"/>
        <end position="261"/>
    </location>
</feature>
<keyword evidence="3" id="KW-1003">Cell membrane</keyword>
<evidence type="ECO:0000256" key="4">
    <source>
        <dbReference type="ARBA" id="ARBA00022692"/>
    </source>
</evidence>
<dbReference type="AlphaFoldDB" id="A0A0A3I5U1"/>
<dbReference type="Pfam" id="PF00528">
    <property type="entry name" value="BPD_transp_1"/>
    <property type="match status" value="1"/>
</dbReference>
<dbReference type="RefSeq" id="WP_036187320.1">
    <property type="nucleotide sequence ID" value="NZ_AVDA01000014.1"/>
</dbReference>
<feature type="transmembrane region" description="Helical" evidence="7">
    <location>
        <begin position="9"/>
        <end position="29"/>
    </location>
</feature>
<keyword evidence="6 7" id="KW-0472">Membrane</keyword>
<accession>A0A0A3I5U1</accession>
<dbReference type="InterPro" id="IPR035906">
    <property type="entry name" value="MetI-like_sf"/>
</dbReference>
<dbReference type="Pfam" id="PF19300">
    <property type="entry name" value="BPD_transp_1_N"/>
    <property type="match status" value="1"/>
</dbReference>
<gene>
    <name evidence="9" type="ORF">CD29_13020</name>
</gene>
<dbReference type="GO" id="GO:0071916">
    <property type="term" value="F:dipeptide transmembrane transporter activity"/>
    <property type="evidence" value="ECO:0007669"/>
    <property type="project" value="TreeGrafter"/>
</dbReference>
<dbReference type="eggNOG" id="COG0601">
    <property type="taxonomic scope" value="Bacteria"/>
</dbReference>
<evidence type="ECO:0000256" key="1">
    <source>
        <dbReference type="ARBA" id="ARBA00004651"/>
    </source>
</evidence>
<feature type="domain" description="ABC transmembrane type-1" evidence="8">
    <location>
        <begin position="95"/>
        <end position="304"/>
    </location>
</feature>
<evidence type="ECO:0000256" key="5">
    <source>
        <dbReference type="ARBA" id="ARBA00022989"/>
    </source>
</evidence>
<evidence type="ECO:0000259" key="8">
    <source>
        <dbReference type="PROSITE" id="PS50928"/>
    </source>
</evidence>
<dbReference type="PROSITE" id="PS50928">
    <property type="entry name" value="ABC_TM1"/>
    <property type="match status" value="1"/>
</dbReference>
<dbReference type="STRING" id="1384049.CD29_13020"/>
<name>A0A0A3I5U1_9BACL</name>
<keyword evidence="2 7" id="KW-0813">Transport</keyword>
<dbReference type="GO" id="GO:0005886">
    <property type="term" value="C:plasma membrane"/>
    <property type="evidence" value="ECO:0007669"/>
    <property type="project" value="UniProtKB-SubCell"/>
</dbReference>
<evidence type="ECO:0000256" key="6">
    <source>
        <dbReference type="ARBA" id="ARBA00023136"/>
    </source>
</evidence>
<feature type="transmembrane region" description="Helical" evidence="7">
    <location>
        <begin position="177"/>
        <end position="196"/>
    </location>
</feature>
<keyword evidence="4 7" id="KW-0812">Transmembrane</keyword>